<dbReference type="Pfam" id="PF12740">
    <property type="entry name" value="PETase"/>
    <property type="match status" value="1"/>
</dbReference>
<dbReference type="ESTHER" id="9gamm-a0a0b6d7n3">
    <property type="family name" value="Chlorophyllase"/>
</dbReference>
<dbReference type="STRING" id="28110.KU46_1641"/>
<sequence length="266" mass="29709">MSITKFSLSFILYSVFALVFSFGMSNTINNKSPSIIIKESANISLNIASSNYDVFYQKSNHRLPVVIVVHDFSRSKDNMSGWGNFLADHGYFVVVPNLPFWANHGKNAEFISELINYIYSNIDYTSIINNDLALVGFSAGGLATLIATSENTKVKLWIGLDPVDVGNLGSQAAKNINCPTYIIAAPASACNANNNYKDFITSLKDNTLIKIDEAVHVDAEWPTSRFAEFFCGRSTQQKRERFHDDVLRILDKSFKNDLLTTNNYSK</sequence>
<dbReference type="InterPro" id="IPR029058">
    <property type="entry name" value="AB_hydrolase_fold"/>
</dbReference>
<protein>
    <submittedName>
        <fullName evidence="2">Platelet-activating factor acetylhydrolase, isoform II family protein</fullName>
    </submittedName>
</protein>
<dbReference type="PANTHER" id="PTHR33428">
    <property type="entry name" value="CHLOROPHYLLASE-2, CHLOROPLASTIC"/>
    <property type="match status" value="1"/>
</dbReference>
<proteinExistence type="predicted"/>
<feature type="domain" description="PET hydrolase/cutinase-like" evidence="1">
    <location>
        <begin position="59"/>
        <end position="228"/>
    </location>
</feature>
<keyword evidence="2" id="KW-0378">Hydrolase</keyword>
<name>A0A0B6D7N3_9GAMM</name>
<dbReference type="EMBL" id="CP009440">
    <property type="protein sequence ID" value="AJI54302.1"/>
    <property type="molecule type" value="Genomic_DNA"/>
</dbReference>
<dbReference type="GO" id="GO:0016787">
    <property type="term" value="F:hydrolase activity"/>
    <property type="evidence" value="ECO:0007669"/>
    <property type="project" value="UniProtKB-KW"/>
</dbReference>
<dbReference type="PANTHER" id="PTHR33428:SF14">
    <property type="entry name" value="CARBOXYLESTERASE TYPE B DOMAIN-CONTAINING PROTEIN"/>
    <property type="match status" value="1"/>
</dbReference>
<organism evidence="2 3">
    <name type="scientific">Francisella philomiragia</name>
    <dbReference type="NCBI Taxonomy" id="28110"/>
    <lineage>
        <taxon>Bacteria</taxon>
        <taxon>Pseudomonadati</taxon>
        <taxon>Pseudomonadota</taxon>
        <taxon>Gammaproteobacteria</taxon>
        <taxon>Thiotrichales</taxon>
        <taxon>Francisellaceae</taxon>
        <taxon>Francisella</taxon>
    </lineage>
</organism>
<gene>
    <name evidence="2" type="ORF">LA55_1134</name>
</gene>
<evidence type="ECO:0000313" key="3">
    <source>
        <dbReference type="Proteomes" id="UP000031830"/>
    </source>
</evidence>
<dbReference type="Gene3D" id="3.40.50.1820">
    <property type="entry name" value="alpha/beta hydrolase"/>
    <property type="match status" value="1"/>
</dbReference>
<evidence type="ECO:0000259" key="1">
    <source>
        <dbReference type="Pfam" id="PF12740"/>
    </source>
</evidence>
<reference evidence="2 3" key="1">
    <citation type="journal article" date="2015" name="Genome Announc.">
        <title>Genome sequencing of 18 francisella strains to aid in assay development and testing.</title>
        <authorList>
            <person name="Johnson S.L."/>
            <person name="Daligault H.E."/>
            <person name="Davenport K.W."/>
            <person name="Coyne S.R."/>
            <person name="Frey K.G."/>
            <person name="Koroleva G.I."/>
            <person name="Broomall S.M."/>
            <person name="Bishop-Lilly K.A."/>
            <person name="Bruce D.C."/>
            <person name="Chertkov O."/>
            <person name="Freitas T."/>
            <person name="Jaissle J."/>
            <person name="Ladner J.T."/>
            <person name="Rosenzweig C.N."/>
            <person name="Gibbons H.S."/>
            <person name="Palacios G.F."/>
            <person name="Redden C.L."/>
            <person name="Xu Y."/>
            <person name="Minogue T.D."/>
            <person name="Chain P.S."/>
        </authorList>
    </citation>
    <scope>NUCLEOTIDE SEQUENCE [LARGE SCALE GENOMIC DNA]</scope>
    <source>
        <strain evidence="2 3">GA01-2794</strain>
    </source>
</reference>
<dbReference type="InterPro" id="IPR041127">
    <property type="entry name" value="PET_hydrolase/cutinase-like"/>
</dbReference>
<dbReference type="Proteomes" id="UP000031830">
    <property type="component" value="Chromosome"/>
</dbReference>
<dbReference type="OrthoDB" id="9779853at2"/>
<accession>A0A0B6D7N3</accession>
<dbReference type="AlphaFoldDB" id="A0A0B6D7N3"/>
<dbReference type="KEGG" id="fpz:LA55_1134"/>
<dbReference type="SUPFAM" id="SSF53474">
    <property type="entry name" value="alpha/beta-Hydrolases"/>
    <property type="match status" value="1"/>
</dbReference>
<evidence type="ECO:0000313" key="2">
    <source>
        <dbReference type="EMBL" id="AJI54302.1"/>
    </source>
</evidence>